<proteinExistence type="predicted"/>
<name>A0A4P6WWR7_9ENTR</name>
<accession>A0A4P6WWR7</accession>
<dbReference type="AlphaFoldDB" id="A0A4P6WWR7"/>
<evidence type="ECO:0000313" key="3">
    <source>
        <dbReference type="Proteomes" id="UP000293850"/>
    </source>
</evidence>
<keyword evidence="1" id="KW-0472">Membrane</keyword>
<gene>
    <name evidence="2" type="ORF">E1B03_25490</name>
</gene>
<dbReference type="KEGG" id="cars:E1B03_25490"/>
<feature type="transmembrane region" description="Helical" evidence="1">
    <location>
        <begin position="22"/>
        <end position="40"/>
    </location>
</feature>
<evidence type="ECO:0000313" key="2">
    <source>
        <dbReference type="EMBL" id="QBM25608.1"/>
    </source>
</evidence>
<keyword evidence="3" id="KW-1185">Reference proteome</keyword>
<dbReference type="Proteomes" id="UP000293850">
    <property type="component" value="Chromosome"/>
</dbReference>
<protein>
    <submittedName>
        <fullName evidence="2">Uncharacterized protein</fullName>
    </submittedName>
</protein>
<keyword evidence="1" id="KW-1133">Transmembrane helix</keyword>
<reference evidence="2 3" key="1">
    <citation type="submission" date="2019-03" db="EMBL/GenBank/DDBJ databases">
        <title>Complete genome sequence of an arsenate-respiring bacteria, Citrobacter sp. LY-1.</title>
        <authorList>
            <person name="Wang H."/>
            <person name="Liu Y."/>
            <person name="Li Q."/>
            <person name="Huang J."/>
        </authorList>
    </citation>
    <scope>NUCLEOTIDE SEQUENCE [LARGE SCALE GENOMIC DNA]</scope>
    <source>
        <strain evidence="2 3">LY-1</strain>
    </source>
</reference>
<organism evidence="2 3">
    <name type="scientific">Citrobacter arsenatis</name>
    <dbReference type="NCBI Taxonomy" id="2546350"/>
    <lineage>
        <taxon>Bacteria</taxon>
        <taxon>Pseudomonadati</taxon>
        <taxon>Pseudomonadota</taxon>
        <taxon>Gammaproteobacteria</taxon>
        <taxon>Enterobacterales</taxon>
        <taxon>Enterobacteriaceae</taxon>
        <taxon>Citrobacter</taxon>
    </lineage>
</organism>
<evidence type="ECO:0000256" key="1">
    <source>
        <dbReference type="SAM" id="Phobius"/>
    </source>
</evidence>
<keyword evidence="1" id="KW-0812">Transmembrane</keyword>
<dbReference type="EMBL" id="CP037864">
    <property type="protein sequence ID" value="QBM25608.1"/>
    <property type="molecule type" value="Genomic_DNA"/>
</dbReference>
<sequence length="59" mass="6994">MSPSPVMMVVIYPSYFKLHVRWLYWLTPVTYLCTLLRFAASPPSCSSNYLGYMYKMLLY</sequence>